<dbReference type="EMBL" id="MIHH01000014">
    <property type="protein sequence ID" value="OIQ08223.1"/>
    <property type="molecule type" value="Genomic_DNA"/>
</dbReference>
<protein>
    <submittedName>
        <fullName evidence="1">YabP family protein</fullName>
    </submittedName>
</protein>
<dbReference type="Pfam" id="PF07873">
    <property type="entry name" value="YabP"/>
    <property type="match status" value="1"/>
</dbReference>
<accession>A0A1J5JUG5</accession>
<dbReference type="InterPro" id="IPR022477">
    <property type="entry name" value="Spore_YqfC"/>
</dbReference>
<proteinExistence type="predicted"/>
<sequence>MAKHSLRRRLAARVRHIEKSVTEFLDLPPEAALDLPRLTLVGNSRLLLENHRGIVIYKPDLVKLKLTAGELEIKGTGLFLREIKPDAIALEGTIRSLEFC</sequence>
<dbReference type="RefSeq" id="WP_081358708.1">
    <property type="nucleotide sequence ID" value="NZ_MIHH01000014.1"/>
</dbReference>
<comment type="caution">
    <text evidence="1">The sequence shown here is derived from an EMBL/GenBank/DDBJ whole genome shotgun (WGS) entry which is preliminary data.</text>
</comment>
<organism evidence="1 2">
    <name type="scientific">Neomoorella thermoacetica</name>
    <name type="common">Clostridium thermoaceticum</name>
    <dbReference type="NCBI Taxonomy" id="1525"/>
    <lineage>
        <taxon>Bacteria</taxon>
        <taxon>Bacillati</taxon>
        <taxon>Bacillota</taxon>
        <taxon>Clostridia</taxon>
        <taxon>Neomoorellales</taxon>
        <taxon>Neomoorellaceae</taxon>
        <taxon>Neomoorella</taxon>
    </lineage>
</organism>
<evidence type="ECO:0000313" key="2">
    <source>
        <dbReference type="Proteomes" id="UP000182743"/>
    </source>
</evidence>
<dbReference type="Proteomes" id="UP000182743">
    <property type="component" value="Unassembled WGS sequence"/>
</dbReference>
<dbReference type="AlphaFoldDB" id="A0A1J5JUG5"/>
<dbReference type="InterPro" id="IPR022476">
    <property type="entry name" value="Spore_YabP/YqfC"/>
</dbReference>
<reference evidence="1 2" key="1">
    <citation type="submission" date="2016-08" db="EMBL/GenBank/DDBJ databases">
        <title>Genome-based comparison of Moorella thermoacetic strains.</title>
        <authorList>
            <person name="Poehlein A."/>
            <person name="Bengelsdorf F.R."/>
            <person name="Esser C."/>
            <person name="Duerre P."/>
            <person name="Daniel R."/>
        </authorList>
    </citation>
    <scope>NUCLEOTIDE SEQUENCE [LARGE SCALE GENOMIC DNA]</scope>
    <source>
        <strain evidence="1 2">DSM 11768</strain>
    </source>
</reference>
<gene>
    <name evidence="1" type="ORF">MOOR_21930</name>
</gene>
<name>A0A1J5JUG5_NEOTH</name>
<dbReference type="NCBIfam" id="TIGR02856">
    <property type="entry name" value="spore_yqfC"/>
    <property type="match status" value="1"/>
</dbReference>
<evidence type="ECO:0000313" key="1">
    <source>
        <dbReference type="EMBL" id="OIQ08223.1"/>
    </source>
</evidence>